<dbReference type="GO" id="GO:0007186">
    <property type="term" value="P:G protein-coupled receptor signaling pathway"/>
    <property type="evidence" value="ECO:0007669"/>
    <property type="project" value="TreeGrafter"/>
</dbReference>
<feature type="domain" description="PDZ" evidence="1">
    <location>
        <begin position="11"/>
        <end position="88"/>
    </location>
</feature>
<dbReference type="InterPro" id="IPR001478">
    <property type="entry name" value="PDZ"/>
</dbReference>
<evidence type="ECO:0000259" key="1">
    <source>
        <dbReference type="PROSITE" id="PS50106"/>
    </source>
</evidence>
<dbReference type="PROSITE" id="PS50106">
    <property type="entry name" value="PDZ"/>
    <property type="match status" value="1"/>
</dbReference>
<dbReference type="Pfam" id="PF00595">
    <property type="entry name" value="PDZ"/>
    <property type="match status" value="1"/>
</dbReference>
<protein>
    <submittedName>
        <fullName evidence="2">DEP domain-containing mTOR-interacting protein</fullName>
    </submittedName>
</protein>
<dbReference type="Proteomes" id="UP001174909">
    <property type="component" value="Unassembled WGS sequence"/>
</dbReference>
<gene>
    <name evidence="2" type="ORF">GBAR_LOCUS2626</name>
</gene>
<dbReference type="Gene3D" id="2.30.42.10">
    <property type="match status" value="1"/>
</dbReference>
<proteinExistence type="predicted"/>
<evidence type="ECO:0000313" key="2">
    <source>
        <dbReference type="EMBL" id="CAI7999154.1"/>
    </source>
</evidence>
<sequence length="92" mass="9724">MDPNGQYVKRQVDVVSDPVGYGFVIRGSRPVYVHGVDPNGPASASGLKVGEYLYSVNGQVVLNATHTDAARIILMGPSTASLVTFKDTTATQ</sequence>
<dbReference type="EMBL" id="CASHTH010000358">
    <property type="protein sequence ID" value="CAI7999154.1"/>
    <property type="molecule type" value="Genomic_DNA"/>
</dbReference>
<dbReference type="InterPro" id="IPR036034">
    <property type="entry name" value="PDZ_sf"/>
</dbReference>
<dbReference type="SUPFAM" id="SSF50156">
    <property type="entry name" value="PDZ domain-like"/>
    <property type="match status" value="1"/>
</dbReference>
<reference evidence="2" key="1">
    <citation type="submission" date="2023-03" db="EMBL/GenBank/DDBJ databases">
        <authorList>
            <person name="Steffen K."/>
            <person name="Cardenas P."/>
        </authorList>
    </citation>
    <scope>NUCLEOTIDE SEQUENCE</scope>
</reference>
<dbReference type="GO" id="GO:0023051">
    <property type="term" value="P:regulation of signaling"/>
    <property type="evidence" value="ECO:0007669"/>
    <property type="project" value="TreeGrafter"/>
</dbReference>
<evidence type="ECO:0000313" key="3">
    <source>
        <dbReference type="Proteomes" id="UP001174909"/>
    </source>
</evidence>
<dbReference type="SMART" id="SM00228">
    <property type="entry name" value="PDZ"/>
    <property type="match status" value="1"/>
</dbReference>
<keyword evidence="3" id="KW-1185">Reference proteome</keyword>
<dbReference type="PANTHER" id="PTHR22829:SF16">
    <property type="entry name" value="PH DOMAIN-CONTAINING PROTEIN"/>
    <property type="match status" value="1"/>
</dbReference>
<dbReference type="InterPro" id="IPR051832">
    <property type="entry name" value="mTOR-Rac_regulators"/>
</dbReference>
<dbReference type="GO" id="GO:0005886">
    <property type="term" value="C:plasma membrane"/>
    <property type="evidence" value="ECO:0007669"/>
    <property type="project" value="TreeGrafter"/>
</dbReference>
<name>A0AA35R0B8_GEOBA</name>
<organism evidence="2 3">
    <name type="scientific">Geodia barretti</name>
    <name type="common">Barrett's horny sponge</name>
    <dbReference type="NCBI Taxonomy" id="519541"/>
    <lineage>
        <taxon>Eukaryota</taxon>
        <taxon>Metazoa</taxon>
        <taxon>Porifera</taxon>
        <taxon>Demospongiae</taxon>
        <taxon>Heteroscleromorpha</taxon>
        <taxon>Tetractinellida</taxon>
        <taxon>Astrophorina</taxon>
        <taxon>Geodiidae</taxon>
        <taxon>Geodia</taxon>
    </lineage>
</organism>
<dbReference type="PANTHER" id="PTHR22829">
    <property type="entry name" value="DEP DOMAIN PROTEIN"/>
    <property type="match status" value="1"/>
</dbReference>
<dbReference type="GO" id="GO:0005085">
    <property type="term" value="F:guanyl-nucleotide exchange factor activity"/>
    <property type="evidence" value="ECO:0007669"/>
    <property type="project" value="TreeGrafter"/>
</dbReference>
<comment type="caution">
    <text evidence="2">The sequence shown here is derived from an EMBL/GenBank/DDBJ whole genome shotgun (WGS) entry which is preliminary data.</text>
</comment>
<dbReference type="GO" id="GO:0005096">
    <property type="term" value="F:GTPase activator activity"/>
    <property type="evidence" value="ECO:0007669"/>
    <property type="project" value="TreeGrafter"/>
</dbReference>
<dbReference type="AlphaFoldDB" id="A0AA35R0B8"/>
<accession>A0AA35R0B8</accession>